<dbReference type="EMBL" id="JBFXLU010000038">
    <property type="protein sequence ID" value="KAL2850220.1"/>
    <property type="molecule type" value="Genomic_DNA"/>
</dbReference>
<keyword evidence="3" id="KW-1185">Reference proteome</keyword>
<dbReference type="Proteomes" id="UP001610446">
    <property type="component" value="Unassembled WGS sequence"/>
</dbReference>
<comment type="caution">
    <text evidence="2">The sequence shown here is derived from an EMBL/GenBank/DDBJ whole genome shotgun (WGS) entry which is preliminary data.</text>
</comment>
<evidence type="ECO:0000256" key="1">
    <source>
        <dbReference type="SAM" id="MobiDB-lite"/>
    </source>
</evidence>
<evidence type="ECO:0000313" key="2">
    <source>
        <dbReference type="EMBL" id="KAL2850220.1"/>
    </source>
</evidence>
<sequence>MSSPASAVLPSSAVALKYLEHFCIHNRLYAQCSVALAGVLYIPFLRGAVSLPPPKQVRRRKGGKHNDAEPNSIPSLFKAYSEMIPRYMTLSCNIWALRSLLQSTFFNPDIECNLVSAWLNPAFAVLNSIAPTDQYSPIRALANRQPRLGVLWLGAFLVNVAQPVLRDTRNGMVALDLAASAWTNTRQTFLTLPMGSNDGTSVSRDDECRLLFITGSECHERPPVWPWKPFGSTNLSDTELTIQQHARCASTHCLQYESWEWMLTDGRTIRDLQNAETTQIYKPTSKFTPQHSAPESNPPPPSDYDYDLLSQLLSESATRGIFGWLRSTGYPENERAIYQHSWIDLEGTDEEEVDDKMSDGKVGPNGNQVQVNAWLERTAEGSFPAREYGAC</sequence>
<evidence type="ECO:0000313" key="3">
    <source>
        <dbReference type="Proteomes" id="UP001610446"/>
    </source>
</evidence>
<feature type="region of interest" description="Disordered" evidence="1">
    <location>
        <begin position="280"/>
        <end position="303"/>
    </location>
</feature>
<organism evidence="2 3">
    <name type="scientific">Aspergillus pseudoustus</name>
    <dbReference type="NCBI Taxonomy" id="1810923"/>
    <lineage>
        <taxon>Eukaryota</taxon>
        <taxon>Fungi</taxon>
        <taxon>Dikarya</taxon>
        <taxon>Ascomycota</taxon>
        <taxon>Pezizomycotina</taxon>
        <taxon>Eurotiomycetes</taxon>
        <taxon>Eurotiomycetidae</taxon>
        <taxon>Eurotiales</taxon>
        <taxon>Aspergillaceae</taxon>
        <taxon>Aspergillus</taxon>
        <taxon>Aspergillus subgen. Nidulantes</taxon>
    </lineage>
</organism>
<proteinExistence type="predicted"/>
<accession>A0ABR4KD58</accession>
<reference evidence="2 3" key="1">
    <citation type="submission" date="2024-07" db="EMBL/GenBank/DDBJ databases">
        <title>Section-level genome sequencing and comparative genomics of Aspergillus sections Usti and Cavernicolus.</title>
        <authorList>
            <consortium name="Lawrence Berkeley National Laboratory"/>
            <person name="Nybo J.L."/>
            <person name="Vesth T.C."/>
            <person name="Theobald S."/>
            <person name="Frisvad J.C."/>
            <person name="Larsen T.O."/>
            <person name="Kjaerboelling I."/>
            <person name="Rothschild-Mancinelli K."/>
            <person name="Lyhne E.K."/>
            <person name="Kogle M.E."/>
            <person name="Barry K."/>
            <person name="Clum A."/>
            <person name="Na H."/>
            <person name="Ledsgaard L."/>
            <person name="Lin J."/>
            <person name="Lipzen A."/>
            <person name="Kuo A."/>
            <person name="Riley R."/>
            <person name="Mondo S."/>
            <person name="Labutti K."/>
            <person name="Haridas S."/>
            <person name="Pangalinan J."/>
            <person name="Salamov A.A."/>
            <person name="Simmons B.A."/>
            <person name="Magnuson J.K."/>
            <person name="Chen J."/>
            <person name="Drula E."/>
            <person name="Henrissat B."/>
            <person name="Wiebenga A."/>
            <person name="Lubbers R.J."/>
            <person name="Gomes A.C."/>
            <person name="Makela M.R."/>
            <person name="Stajich J."/>
            <person name="Grigoriev I.V."/>
            <person name="Mortensen U.H."/>
            <person name="De Vries R.P."/>
            <person name="Baker S.E."/>
            <person name="Andersen M.R."/>
        </authorList>
    </citation>
    <scope>NUCLEOTIDE SEQUENCE [LARGE SCALE GENOMIC DNA]</scope>
    <source>
        <strain evidence="2 3">CBS 123904</strain>
    </source>
</reference>
<protein>
    <submittedName>
        <fullName evidence="2">Uncharacterized protein</fullName>
    </submittedName>
</protein>
<name>A0ABR4KD58_9EURO</name>
<feature type="compositionally biased region" description="Polar residues" evidence="1">
    <location>
        <begin position="280"/>
        <end position="295"/>
    </location>
</feature>
<gene>
    <name evidence="2" type="ORF">BJY01DRAFT_210081</name>
</gene>